<protein>
    <recommendedName>
        <fullName evidence="2">Ribbon-helix-helix protein, CopG family</fullName>
    </recommendedName>
</protein>
<organism evidence="1">
    <name type="scientific">Anaerolinea thermolimosa</name>
    <dbReference type="NCBI Taxonomy" id="229919"/>
    <lineage>
        <taxon>Bacteria</taxon>
        <taxon>Bacillati</taxon>
        <taxon>Chloroflexota</taxon>
        <taxon>Anaerolineae</taxon>
        <taxon>Anaerolineales</taxon>
        <taxon>Anaerolineaceae</taxon>
        <taxon>Anaerolinea</taxon>
    </lineage>
</organism>
<evidence type="ECO:0000313" key="1">
    <source>
        <dbReference type="EMBL" id="HGS22109.1"/>
    </source>
</evidence>
<proteinExistence type="predicted"/>
<reference evidence="1" key="1">
    <citation type="journal article" date="2020" name="mSystems">
        <title>Genome- and Community-Level Interaction Insights into Carbon Utilization and Element Cycling Functions of Hydrothermarchaeota in Hydrothermal Sediment.</title>
        <authorList>
            <person name="Zhou Z."/>
            <person name="Liu Y."/>
            <person name="Xu W."/>
            <person name="Pan J."/>
            <person name="Luo Z.H."/>
            <person name="Li M."/>
        </authorList>
    </citation>
    <scope>NUCLEOTIDE SEQUENCE [LARGE SCALE GENOMIC DNA]</scope>
    <source>
        <strain evidence="1">SpSt-573</strain>
    </source>
</reference>
<evidence type="ECO:0008006" key="2">
    <source>
        <dbReference type="Google" id="ProtNLM"/>
    </source>
</evidence>
<accession>A0A7C4PMB2</accession>
<dbReference type="EMBL" id="DSYK01000466">
    <property type="protein sequence ID" value="HGS22109.1"/>
    <property type="molecule type" value="Genomic_DNA"/>
</dbReference>
<sequence>MGKSLVISERLYEKLEAMARQRGLANVEQLLEEWQAREANLCWRREAVLRIDALREKLRDVYGEMPDSVSLIREDRER</sequence>
<comment type="caution">
    <text evidence="1">The sequence shown here is derived from an EMBL/GenBank/DDBJ whole genome shotgun (WGS) entry which is preliminary data.</text>
</comment>
<dbReference type="AlphaFoldDB" id="A0A7C4PMB2"/>
<gene>
    <name evidence="1" type="ORF">ENT37_09590</name>
</gene>
<name>A0A7C4PMB2_9CHLR</name>